<protein>
    <submittedName>
        <fullName evidence="1">Expressed protein</fullName>
    </submittedName>
</protein>
<reference evidence="1" key="2">
    <citation type="submission" date="2015-11" db="EMBL/GenBank/DDBJ databases">
        <authorList>
            <person name="Zhang Y."/>
            <person name="Guo Z."/>
        </authorList>
    </citation>
    <scope>NUCLEOTIDE SEQUENCE</scope>
</reference>
<evidence type="ECO:0000313" key="2">
    <source>
        <dbReference type="Proteomes" id="UP000017246"/>
    </source>
</evidence>
<dbReference type="EMBL" id="LN902843">
    <property type="protein sequence ID" value="CDS37671.1"/>
    <property type="molecule type" value="Genomic_DNA"/>
</dbReference>
<reference evidence="1" key="1">
    <citation type="journal article" date="2013" name="Nature">
        <title>The genomes of four tapeworm species reveal adaptations to parasitism.</title>
        <authorList>
            <person name="Tsai I.J."/>
            <person name="Zarowiecki M."/>
            <person name="Holroyd N."/>
            <person name="Garciarrubio A."/>
            <person name="Sanchez-Flores A."/>
            <person name="Brooks K.L."/>
            <person name="Tracey A."/>
            <person name="Bobes R.J."/>
            <person name="Fragoso G."/>
            <person name="Sciutto E."/>
            <person name="Aslett M."/>
            <person name="Beasley H."/>
            <person name="Bennett H.M."/>
            <person name="Cai J."/>
            <person name="Camicia F."/>
            <person name="Clark R."/>
            <person name="Cucher M."/>
            <person name="De Silva N."/>
            <person name="Day T.A."/>
            <person name="Deplazes P."/>
            <person name="Estrada K."/>
            <person name="Fernandez C."/>
            <person name="Holland P.W."/>
            <person name="Hou J."/>
            <person name="Hu S."/>
            <person name="Huckvale T."/>
            <person name="Hung S.S."/>
            <person name="Kamenetzky L."/>
            <person name="Keane J.A."/>
            <person name="Kiss F."/>
            <person name="Koziol U."/>
            <person name="Lambert O."/>
            <person name="Liu K."/>
            <person name="Luo X."/>
            <person name="Luo Y."/>
            <person name="Macchiaroli N."/>
            <person name="Nichol S."/>
            <person name="Paps J."/>
            <person name="Parkinson J."/>
            <person name="Pouchkina-Stantcheva N."/>
            <person name="Riddiford N."/>
            <person name="Rosenzvit M."/>
            <person name="Salinas G."/>
            <person name="Wasmuth J.D."/>
            <person name="Zamanian M."/>
            <person name="Zheng Y."/>
            <person name="Cai X."/>
            <person name="Soberon X."/>
            <person name="Olson P.D."/>
            <person name="Laclette J.P."/>
            <person name="Brehm K."/>
            <person name="Berriman M."/>
            <person name="Garciarrubio A."/>
            <person name="Bobes R.J."/>
            <person name="Fragoso G."/>
            <person name="Sanchez-Flores A."/>
            <person name="Estrada K."/>
            <person name="Cevallos M.A."/>
            <person name="Morett E."/>
            <person name="Gonzalez V."/>
            <person name="Portillo T."/>
            <person name="Ochoa-Leyva A."/>
            <person name="Jose M.V."/>
            <person name="Sciutto E."/>
            <person name="Landa A."/>
            <person name="Jimenez L."/>
            <person name="Valdes V."/>
            <person name="Carrero J.C."/>
            <person name="Larralde C."/>
            <person name="Morales-Montor J."/>
            <person name="Limon-Lason J."/>
            <person name="Soberon X."/>
            <person name="Laclette J.P."/>
        </authorList>
    </citation>
    <scope>NUCLEOTIDE SEQUENCE [LARGE SCALE GENOMIC DNA]</scope>
</reference>
<evidence type="ECO:0000313" key="1">
    <source>
        <dbReference type="EMBL" id="CDS37671.1"/>
    </source>
</evidence>
<keyword evidence="2" id="KW-1185">Reference proteome</keyword>
<sequence length="76" mass="8878">MIVSSNELNQPTRFLECLFCLFDGRALGKRLMDKGVHYCSIFCIPYPHSLRLCVRVFEPETQTFPSFLFFLIDVIL</sequence>
<name>A0A068Y661_ECHMU</name>
<proteinExistence type="predicted"/>
<dbReference type="Proteomes" id="UP000017246">
    <property type="component" value="Unassembled WGS sequence"/>
</dbReference>
<accession>A0A068Y661</accession>
<gene>
    <name evidence="1" type="ORF">EmuJ_000493800</name>
</gene>
<dbReference type="AlphaFoldDB" id="A0A068Y661"/>
<organism evidence="1 2">
    <name type="scientific">Echinococcus multilocularis</name>
    <name type="common">Fox tapeworm</name>
    <dbReference type="NCBI Taxonomy" id="6211"/>
    <lineage>
        <taxon>Eukaryota</taxon>
        <taxon>Metazoa</taxon>
        <taxon>Spiralia</taxon>
        <taxon>Lophotrochozoa</taxon>
        <taxon>Platyhelminthes</taxon>
        <taxon>Cestoda</taxon>
        <taxon>Eucestoda</taxon>
        <taxon>Cyclophyllidea</taxon>
        <taxon>Taeniidae</taxon>
        <taxon>Echinococcus</taxon>
    </lineage>
</organism>